<feature type="non-terminal residue" evidence="1">
    <location>
        <position position="1"/>
    </location>
</feature>
<gene>
    <name evidence="1" type="ORF">X777_01536</name>
</gene>
<accession>A0A026WQ58</accession>
<feature type="non-terminal residue" evidence="1">
    <location>
        <position position="127"/>
    </location>
</feature>
<evidence type="ECO:0000313" key="1">
    <source>
        <dbReference type="EMBL" id="EZA58172.1"/>
    </source>
</evidence>
<dbReference type="EMBL" id="KK107131">
    <property type="protein sequence ID" value="EZA58172.1"/>
    <property type="molecule type" value="Genomic_DNA"/>
</dbReference>
<evidence type="ECO:0000313" key="2">
    <source>
        <dbReference type="Proteomes" id="UP000053097"/>
    </source>
</evidence>
<dbReference type="Proteomes" id="UP000053097">
    <property type="component" value="Unassembled WGS sequence"/>
</dbReference>
<sequence>SHAQRLIAHARTRIKLRGGEGGGRSCRRRTRNNDPLRVTAFRDRGRFEDSGRIERAGDTHLQDGHLISSFADNISTTSVRMRLSPRPKQPMTMGFTSCCFANTAFNGCEYFVLSRNMCPTCTYDLHK</sequence>
<proteinExistence type="predicted"/>
<dbReference type="AlphaFoldDB" id="A0A026WQ58"/>
<protein>
    <submittedName>
        <fullName evidence="1">Uncharacterized protein</fullName>
    </submittedName>
</protein>
<keyword evidence="2" id="KW-1185">Reference proteome</keyword>
<organism evidence="1 2">
    <name type="scientific">Ooceraea biroi</name>
    <name type="common">Clonal raider ant</name>
    <name type="synonym">Cerapachys biroi</name>
    <dbReference type="NCBI Taxonomy" id="2015173"/>
    <lineage>
        <taxon>Eukaryota</taxon>
        <taxon>Metazoa</taxon>
        <taxon>Ecdysozoa</taxon>
        <taxon>Arthropoda</taxon>
        <taxon>Hexapoda</taxon>
        <taxon>Insecta</taxon>
        <taxon>Pterygota</taxon>
        <taxon>Neoptera</taxon>
        <taxon>Endopterygota</taxon>
        <taxon>Hymenoptera</taxon>
        <taxon>Apocrita</taxon>
        <taxon>Aculeata</taxon>
        <taxon>Formicoidea</taxon>
        <taxon>Formicidae</taxon>
        <taxon>Dorylinae</taxon>
        <taxon>Ooceraea</taxon>
    </lineage>
</organism>
<name>A0A026WQ58_OOCBI</name>
<reference evidence="1 2" key="1">
    <citation type="journal article" date="2014" name="Curr. Biol.">
        <title>The genome of the clonal raider ant Cerapachys biroi.</title>
        <authorList>
            <person name="Oxley P.R."/>
            <person name="Ji L."/>
            <person name="Fetter-Pruneda I."/>
            <person name="McKenzie S.K."/>
            <person name="Li C."/>
            <person name="Hu H."/>
            <person name="Zhang G."/>
            <person name="Kronauer D.J."/>
        </authorList>
    </citation>
    <scope>NUCLEOTIDE SEQUENCE [LARGE SCALE GENOMIC DNA]</scope>
</reference>